<protein>
    <submittedName>
        <fullName evidence="2">PepSY-associated TM helix domain-containing protein</fullName>
    </submittedName>
</protein>
<feature type="transmembrane region" description="Helical" evidence="1">
    <location>
        <begin position="139"/>
        <end position="160"/>
    </location>
</feature>
<dbReference type="PANTHER" id="PTHR34219">
    <property type="entry name" value="IRON-REGULATED INNER MEMBRANE PROTEIN-RELATED"/>
    <property type="match status" value="1"/>
</dbReference>
<dbReference type="InterPro" id="IPR005625">
    <property type="entry name" value="PepSY-ass_TM"/>
</dbReference>
<reference evidence="3" key="1">
    <citation type="journal article" date="2019" name="Int. J. Syst. Evol. Microbiol.">
        <title>The Global Catalogue of Microorganisms (GCM) 10K type strain sequencing project: providing services to taxonomists for standard genome sequencing and annotation.</title>
        <authorList>
            <consortium name="The Broad Institute Genomics Platform"/>
            <consortium name="The Broad Institute Genome Sequencing Center for Infectious Disease"/>
            <person name="Wu L."/>
            <person name="Ma J."/>
        </authorList>
    </citation>
    <scope>NUCLEOTIDE SEQUENCE [LARGE SCALE GENOMIC DNA]</scope>
    <source>
        <strain evidence="3">KCTC 62164</strain>
    </source>
</reference>
<keyword evidence="1" id="KW-0812">Transmembrane</keyword>
<name>A0ABV7D897_9PROT</name>
<keyword evidence="1" id="KW-0472">Membrane</keyword>
<evidence type="ECO:0000313" key="3">
    <source>
        <dbReference type="Proteomes" id="UP001595444"/>
    </source>
</evidence>
<sequence length="371" mass="40963">MMTRKRLLQLHRWSGVVFGVLLLVLSVTGTSLVFRDEIEGLIHPSLTVIKGPKTVPIQAVIAKSYEQYPTAAIRRVVMPDDPETAIIVHMKDNMSGDTILLAVDPYTANAIRGGGLSAWPMELLFHTHDSLLAGSMGEFIVAIEGIALLFMAITGLFIWWPGKKRLKNGFKVFKNAGIERFVRSLHRSAGACVAAILIISAVTGSLMLFKADLYPVVGAVAKIVPRPKPSIAAQPEQTMMDVDTFIAKSLQNYGSSRVREIRLFGQYGQVAAVYLQDESVHRKNAAKQIYYNRYTGDEVDHYMPKDLPAATTFFDWLFTVHTGEAAGFLGRMLIFVGGLGLVFFAGSGLWLWSLGIVQKRSRKLRSSSSRT</sequence>
<comment type="caution">
    <text evidence="2">The sequence shown here is derived from an EMBL/GenBank/DDBJ whole genome shotgun (WGS) entry which is preliminary data.</text>
</comment>
<gene>
    <name evidence="2" type="ORF">ACFOKA_15000</name>
</gene>
<dbReference type="Pfam" id="PF03929">
    <property type="entry name" value="PepSY_TM"/>
    <property type="match status" value="1"/>
</dbReference>
<accession>A0ABV7D897</accession>
<organism evidence="2 3">
    <name type="scientific">Kordiimonas pumila</name>
    <dbReference type="NCBI Taxonomy" id="2161677"/>
    <lineage>
        <taxon>Bacteria</taxon>
        <taxon>Pseudomonadati</taxon>
        <taxon>Pseudomonadota</taxon>
        <taxon>Alphaproteobacteria</taxon>
        <taxon>Kordiimonadales</taxon>
        <taxon>Kordiimonadaceae</taxon>
        <taxon>Kordiimonas</taxon>
    </lineage>
</organism>
<keyword evidence="1" id="KW-1133">Transmembrane helix</keyword>
<keyword evidence="3" id="KW-1185">Reference proteome</keyword>
<evidence type="ECO:0000256" key="1">
    <source>
        <dbReference type="SAM" id="Phobius"/>
    </source>
</evidence>
<feature type="transmembrane region" description="Helical" evidence="1">
    <location>
        <begin position="332"/>
        <end position="357"/>
    </location>
</feature>
<evidence type="ECO:0000313" key="2">
    <source>
        <dbReference type="EMBL" id="MFC3053218.1"/>
    </source>
</evidence>
<feature type="transmembrane region" description="Helical" evidence="1">
    <location>
        <begin position="189"/>
        <end position="209"/>
    </location>
</feature>
<dbReference type="EMBL" id="JBHRSL010000012">
    <property type="protein sequence ID" value="MFC3053218.1"/>
    <property type="molecule type" value="Genomic_DNA"/>
</dbReference>
<dbReference type="RefSeq" id="WP_194212916.1">
    <property type="nucleotide sequence ID" value="NZ_CP061205.1"/>
</dbReference>
<dbReference type="Proteomes" id="UP001595444">
    <property type="component" value="Unassembled WGS sequence"/>
</dbReference>
<proteinExistence type="predicted"/>